<proteinExistence type="predicted"/>
<dbReference type="Proteomes" id="UP000321331">
    <property type="component" value="Unassembled WGS sequence"/>
</dbReference>
<evidence type="ECO:0000259" key="2">
    <source>
        <dbReference type="Pfam" id="PF01593"/>
    </source>
</evidence>
<evidence type="ECO:0000256" key="1">
    <source>
        <dbReference type="SAM" id="SignalP"/>
    </source>
</evidence>
<protein>
    <recommendedName>
        <fullName evidence="2">Amine oxidase domain-containing protein</fullName>
    </recommendedName>
</protein>
<gene>
    <name evidence="3" type="ORF">FocTR4_00010968</name>
</gene>
<feature type="chain" id="PRO_5022839469" description="Amine oxidase domain-containing protein" evidence="1">
    <location>
        <begin position="22"/>
        <end position="626"/>
    </location>
</feature>
<evidence type="ECO:0000313" key="3">
    <source>
        <dbReference type="EMBL" id="TXB97347.1"/>
    </source>
</evidence>
<dbReference type="GO" id="GO:0016491">
    <property type="term" value="F:oxidoreductase activity"/>
    <property type="evidence" value="ECO:0007669"/>
    <property type="project" value="InterPro"/>
</dbReference>
<dbReference type="Gene3D" id="3.50.50.60">
    <property type="entry name" value="FAD/NAD(P)-binding domain"/>
    <property type="match status" value="1"/>
</dbReference>
<dbReference type="InterPro" id="IPR050281">
    <property type="entry name" value="Flavin_monoamine_oxidase"/>
</dbReference>
<dbReference type="InterPro" id="IPR002937">
    <property type="entry name" value="Amino_oxidase"/>
</dbReference>
<dbReference type="GO" id="GO:0006598">
    <property type="term" value="P:polyamine catabolic process"/>
    <property type="evidence" value="ECO:0007669"/>
    <property type="project" value="TreeGrafter"/>
</dbReference>
<organism evidence="3 4">
    <name type="scientific">Fusarium oxysporum f. sp. cubense</name>
    <dbReference type="NCBI Taxonomy" id="61366"/>
    <lineage>
        <taxon>Eukaryota</taxon>
        <taxon>Fungi</taxon>
        <taxon>Dikarya</taxon>
        <taxon>Ascomycota</taxon>
        <taxon>Pezizomycotina</taxon>
        <taxon>Sordariomycetes</taxon>
        <taxon>Hypocreomycetidae</taxon>
        <taxon>Hypocreales</taxon>
        <taxon>Nectriaceae</taxon>
        <taxon>Fusarium</taxon>
        <taxon>Fusarium oxysporum species complex</taxon>
    </lineage>
</organism>
<dbReference type="InterPro" id="IPR036188">
    <property type="entry name" value="FAD/NAD-bd_sf"/>
</dbReference>
<sequence>MKQSPAQLLTVLTAFFTAADAVSLPPRDKGTCRKTKVAILGAGVAGIAAAQNLTQAKITDFLIVEHNDYIGGRLRSQQFGRNTKTGKPYTIELGANWVEGIGSLETHENPIWRLAQKHGLKTTYADYDALKTFDHKGAKNWTDKIAELDAAFENASGDSGHILLDNLQDLSARAGLRTGGWRPDKNDMYAQAADWWGWDFEAAWTPDESGLVFGVAGDNATFGYFSDVSNLVIDQRGYNYFLKQEAKTFLKENDLRLLLKTTVEGIEYNKKGVKVTTKDGGCIEANYAICTFSLGVLQKDVVEFKPKLPHWKQSAIDQFAMGTYTKIFMQFNESFWDTDAQYQLYADPIERGRYPLFQPLNGKGFLEGSNIIFATVTGEQAYQVERQTDEETEAQVVEVLQSMYPDKKVHKPTAFTYPRWSTEPWAYGSYSNWPVGMTLEKHQNIRANLERLWFAGEANSAEFFGFVHGGYTEGREIGHRIGRIINGEAGDDEFDMERYEVLHGTTHKDEYNDENGWLFPYDVDADQCIHQGGDDAMYMSKEIPTSSHLTMTGNHLHTVPILGRNTEESVLRISVPVMNGYEATVRIRKSGVWLLIIAMIAYALKGDMELCLEKAVDGYIAKPVNR</sequence>
<evidence type="ECO:0000313" key="4">
    <source>
        <dbReference type="Proteomes" id="UP000321331"/>
    </source>
</evidence>
<dbReference type="PANTHER" id="PTHR10742:SF313">
    <property type="entry name" value="AMINE OXIDASE"/>
    <property type="match status" value="1"/>
</dbReference>
<dbReference type="EMBL" id="VMNF01000014">
    <property type="protein sequence ID" value="TXB97347.1"/>
    <property type="molecule type" value="Genomic_DNA"/>
</dbReference>
<keyword evidence="1" id="KW-0732">Signal</keyword>
<dbReference type="AlphaFoldDB" id="A0A5C6SH42"/>
<dbReference type="SUPFAM" id="SSF54373">
    <property type="entry name" value="FAD-linked reductases, C-terminal domain"/>
    <property type="match status" value="1"/>
</dbReference>
<feature type="signal peptide" evidence="1">
    <location>
        <begin position="1"/>
        <end position="21"/>
    </location>
</feature>
<name>A0A5C6SH42_FUSOC</name>
<reference evidence="3 4" key="1">
    <citation type="submission" date="2019-07" db="EMBL/GenBank/DDBJ databases">
        <title>The First High-Quality Draft Genome Sequence of the Causal Agent of the Current Panama Disease Epidemic.</title>
        <authorList>
            <person name="Warmington R.J."/>
            <person name="Kay W."/>
            <person name="Jeffries A."/>
            <person name="Bebber D."/>
            <person name="Moore K."/>
            <person name="Studholme D.J."/>
        </authorList>
    </citation>
    <scope>NUCLEOTIDE SEQUENCE [LARGE SCALE GENOMIC DNA]</scope>
    <source>
        <strain evidence="3 4">TR4</strain>
    </source>
</reference>
<dbReference type="PANTHER" id="PTHR10742">
    <property type="entry name" value="FLAVIN MONOAMINE OXIDASE"/>
    <property type="match status" value="1"/>
</dbReference>
<dbReference type="InterPro" id="IPR011006">
    <property type="entry name" value="CheY-like_superfamily"/>
</dbReference>
<dbReference type="SUPFAM" id="SSF51905">
    <property type="entry name" value="FAD/NAD(P)-binding domain"/>
    <property type="match status" value="1"/>
</dbReference>
<dbReference type="Gene3D" id="3.40.50.2300">
    <property type="match status" value="1"/>
</dbReference>
<dbReference type="SUPFAM" id="SSF52172">
    <property type="entry name" value="CheY-like"/>
    <property type="match status" value="1"/>
</dbReference>
<comment type="caution">
    <text evidence="3">The sequence shown here is derived from an EMBL/GenBank/DDBJ whole genome shotgun (WGS) entry which is preliminary data.</text>
</comment>
<dbReference type="Gene3D" id="3.90.660.10">
    <property type="match status" value="1"/>
</dbReference>
<dbReference type="Pfam" id="PF01593">
    <property type="entry name" value="Amino_oxidase"/>
    <property type="match status" value="1"/>
</dbReference>
<accession>A0A5C6SH42</accession>
<feature type="domain" description="Amine oxidase" evidence="2">
    <location>
        <begin position="44"/>
        <end position="476"/>
    </location>
</feature>